<reference evidence="1" key="1">
    <citation type="submission" date="2014-09" db="EMBL/GenBank/DDBJ databases">
        <authorList>
            <person name="Magalhaes I.L.F."/>
            <person name="Oliveira U."/>
            <person name="Santos F.R."/>
            <person name="Vidigal T.H.D.A."/>
            <person name="Brescovit A.D."/>
            <person name="Santos A.J."/>
        </authorList>
    </citation>
    <scope>NUCLEOTIDE SEQUENCE</scope>
    <source>
        <tissue evidence="1">Shoot tissue taken approximately 20 cm above the soil surface</tissue>
    </source>
</reference>
<sequence length="16" mass="1563">MLREVGSLEGVSATGG</sequence>
<proteinExistence type="predicted"/>
<dbReference type="EMBL" id="GBRH01264412">
    <property type="protein sequence ID" value="JAD33483.1"/>
    <property type="molecule type" value="Transcribed_RNA"/>
</dbReference>
<organism evidence="1">
    <name type="scientific">Arundo donax</name>
    <name type="common">Giant reed</name>
    <name type="synonym">Donax arundinaceus</name>
    <dbReference type="NCBI Taxonomy" id="35708"/>
    <lineage>
        <taxon>Eukaryota</taxon>
        <taxon>Viridiplantae</taxon>
        <taxon>Streptophyta</taxon>
        <taxon>Embryophyta</taxon>
        <taxon>Tracheophyta</taxon>
        <taxon>Spermatophyta</taxon>
        <taxon>Magnoliopsida</taxon>
        <taxon>Liliopsida</taxon>
        <taxon>Poales</taxon>
        <taxon>Poaceae</taxon>
        <taxon>PACMAD clade</taxon>
        <taxon>Arundinoideae</taxon>
        <taxon>Arundineae</taxon>
        <taxon>Arundo</taxon>
    </lineage>
</organism>
<reference evidence="1" key="2">
    <citation type="journal article" date="2015" name="Data Brief">
        <title>Shoot transcriptome of the giant reed, Arundo donax.</title>
        <authorList>
            <person name="Barrero R.A."/>
            <person name="Guerrero F.D."/>
            <person name="Moolhuijzen P."/>
            <person name="Goolsby J.A."/>
            <person name="Tidwell J."/>
            <person name="Bellgard S.E."/>
            <person name="Bellgard M.I."/>
        </authorList>
    </citation>
    <scope>NUCLEOTIDE SEQUENCE</scope>
    <source>
        <tissue evidence="1">Shoot tissue taken approximately 20 cm above the soil surface</tissue>
    </source>
</reference>
<dbReference type="AlphaFoldDB" id="A0A0A8Z716"/>
<evidence type="ECO:0000313" key="1">
    <source>
        <dbReference type="EMBL" id="JAD33483.1"/>
    </source>
</evidence>
<accession>A0A0A8Z716</accession>
<protein>
    <submittedName>
        <fullName evidence="1">Uncharacterized protein</fullName>
    </submittedName>
</protein>
<name>A0A0A8Z716_ARUDO</name>